<proteinExistence type="predicted"/>
<name>A0A427A5M7_ENSVE</name>
<evidence type="ECO:0000313" key="2">
    <source>
        <dbReference type="Proteomes" id="UP000287651"/>
    </source>
</evidence>
<dbReference type="EMBL" id="AMZH03003682">
    <property type="protein sequence ID" value="RRT71537.1"/>
    <property type="molecule type" value="Genomic_DNA"/>
</dbReference>
<protein>
    <submittedName>
        <fullName evidence="1">Uncharacterized protein</fullName>
    </submittedName>
</protein>
<evidence type="ECO:0000313" key="1">
    <source>
        <dbReference type="EMBL" id="RRT71537.1"/>
    </source>
</evidence>
<dbReference type="AlphaFoldDB" id="A0A427A5M7"/>
<dbReference type="Proteomes" id="UP000287651">
    <property type="component" value="Unassembled WGS sequence"/>
</dbReference>
<organism evidence="1 2">
    <name type="scientific">Ensete ventricosum</name>
    <name type="common">Abyssinian banana</name>
    <name type="synonym">Musa ensete</name>
    <dbReference type="NCBI Taxonomy" id="4639"/>
    <lineage>
        <taxon>Eukaryota</taxon>
        <taxon>Viridiplantae</taxon>
        <taxon>Streptophyta</taxon>
        <taxon>Embryophyta</taxon>
        <taxon>Tracheophyta</taxon>
        <taxon>Spermatophyta</taxon>
        <taxon>Magnoliopsida</taxon>
        <taxon>Liliopsida</taxon>
        <taxon>Zingiberales</taxon>
        <taxon>Musaceae</taxon>
        <taxon>Ensete</taxon>
    </lineage>
</organism>
<gene>
    <name evidence="1" type="ORF">B296_00011856</name>
</gene>
<accession>A0A427A5M7</accession>
<comment type="caution">
    <text evidence="1">The sequence shown here is derived from an EMBL/GenBank/DDBJ whole genome shotgun (WGS) entry which is preliminary data.</text>
</comment>
<sequence>MKNPWTDMILFLPLQEFMSLTSVQGKLRASAPCYIFYVDSLCAAWTLHQVPHKLLHPSIYIELMVAITSTIPLVSPPLSLISTLALSVPSSDVVMGRSPTLSLFASTNKLPHARSCDDSLSLARPVELCGVCLEVLLNMYSTLHMILPLENKKLSILNINPVKTTFLFASFLLKVSKTIIPLDYSILLNKLCIILHPQTHLLDSDSSPIQPPLHPSRSSNMLNLLHISTSYERIIPMPKRKFQCSMAPSFDRLRMARTFHRPQFPSPM</sequence>
<reference evidence="1 2" key="1">
    <citation type="journal article" date="2014" name="Agronomy (Basel)">
        <title>A Draft Genome Sequence for Ensete ventricosum, the Drought-Tolerant Tree Against Hunger.</title>
        <authorList>
            <person name="Harrison J."/>
            <person name="Moore K.A."/>
            <person name="Paszkiewicz K."/>
            <person name="Jones T."/>
            <person name="Grant M."/>
            <person name="Ambacheew D."/>
            <person name="Muzemil S."/>
            <person name="Studholme D.J."/>
        </authorList>
    </citation>
    <scope>NUCLEOTIDE SEQUENCE [LARGE SCALE GENOMIC DNA]</scope>
</reference>